<feature type="binding site" evidence="10">
    <location>
        <position position="170"/>
    </location>
    <ligand>
        <name>substrate</name>
    </ligand>
</feature>
<feature type="binding site" evidence="11">
    <location>
        <position position="83"/>
    </location>
    <ligand>
        <name>Ca(2+)</name>
        <dbReference type="ChEBI" id="CHEBI:29108"/>
        <label>1</label>
    </ligand>
</feature>
<feature type="disulfide bond" evidence="13">
    <location>
        <begin position="207"/>
        <end position="239"/>
    </location>
</feature>
<feature type="domain" description="Plant heme peroxidase family profile" evidence="15">
    <location>
        <begin position="34"/>
        <end position="329"/>
    </location>
</feature>
<organism evidence="16 17">
    <name type="scientific">Riccia fluitans</name>
    <dbReference type="NCBI Taxonomy" id="41844"/>
    <lineage>
        <taxon>Eukaryota</taxon>
        <taxon>Viridiplantae</taxon>
        <taxon>Streptophyta</taxon>
        <taxon>Embryophyta</taxon>
        <taxon>Marchantiophyta</taxon>
        <taxon>Marchantiopsida</taxon>
        <taxon>Marchantiidae</taxon>
        <taxon>Marchantiales</taxon>
        <taxon>Ricciaceae</taxon>
        <taxon>Riccia</taxon>
    </lineage>
</organism>
<comment type="caution">
    <text evidence="16">The sequence shown here is derived from an EMBL/GenBank/DDBJ whole genome shotgun (WGS) entry which is preliminary data.</text>
</comment>
<dbReference type="CDD" id="cd00693">
    <property type="entry name" value="secretory_peroxidase"/>
    <property type="match status" value="1"/>
</dbReference>
<dbReference type="Pfam" id="PF00141">
    <property type="entry name" value="peroxidase"/>
    <property type="match status" value="1"/>
</dbReference>
<dbReference type="AlphaFoldDB" id="A0ABD1XLI0"/>
<dbReference type="Proteomes" id="UP001605036">
    <property type="component" value="Unassembled WGS sequence"/>
</dbReference>
<dbReference type="PRINTS" id="PR00458">
    <property type="entry name" value="PEROXIDASE"/>
</dbReference>
<keyword evidence="8 13" id="KW-1015">Disulfide bond</keyword>
<evidence type="ECO:0000256" key="2">
    <source>
        <dbReference type="ARBA" id="ARBA00006873"/>
    </source>
</evidence>
<feature type="binding site" evidence="11">
    <location>
        <position position="79"/>
    </location>
    <ligand>
        <name>Ca(2+)</name>
        <dbReference type="ChEBI" id="CHEBI:29108"/>
        <label>1</label>
    </ligand>
</feature>
<evidence type="ECO:0000256" key="11">
    <source>
        <dbReference type="PIRSR" id="PIRSR600823-3"/>
    </source>
</evidence>
<name>A0ABD1XLI0_9MARC</name>
<feature type="binding site" evidence="11">
    <location>
        <position position="85"/>
    </location>
    <ligand>
        <name>Ca(2+)</name>
        <dbReference type="ChEBI" id="CHEBI:29108"/>
        <label>1</label>
    </ligand>
</feature>
<evidence type="ECO:0000256" key="1">
    <source>
        <dbReference type="ARBA" id="ARBA00000189"/>
    </source>
</evidence>
<keyword evidence="3 14" id="KW-0575">Peroxidase</keyword>
<feature type="binding site" evidence="11">
    <location>
        <position position="259"/>
    </location>
    <ligand>
        <name>Ca(2+)</name>
        <dbReference type="ChEBI" id="CHEBI:29108"/>
        <label>2</label>
    </ligand>
</feature>
<feature type="active site" description="Proton acceptor" evidence="9">
    <location>
        <position position="75"/>
    </location>
</feature>
<keyword evidence="14" id="KW-0964">Secreted</keyword>
<feature type="binding site" evidence="11">
    <location>
        <position position="81"/>
    </location>
    <ligand>
        <name>Ca(2+)</name>
        <dbReference type="ChEBI" id="CHEBI:29108"/>
        <label>1</label>
    </ligand>
</feature>
<keyword evidence="14" id="KW-0376">Hydrogen peroxide</keyword>
<comment type="function">
    <text evidence="14">Removal of H(2)O(2), oxidation of toxic reductants, biosynthesis and degradation of lignin, suberization, auxin catabolism, response to environmental stresses such as wounding, pathogen attack and oxidative stress.</text>
</comment>
<evidence type="ECO:0000259" key="15">
    <source>
        <dbReference type="PROSITE" id="PS50873"/>
    </source>
</evidence>
<feature type="binding site" evidence="11">
    <location>
        <position position="94"/>
    </location>
    <ligand>
        <name>Ca(2+)</name>
        <dbReference type="ChEBI" id="CHEBI:29108"/>
        <label>1</label>
    </ligand>
</feature>
<feature type="binding site" description="axial binding residue" evidence="11">
    <location>
        <position position="200"/>
    </location>
    <ligand>
        <name>heme b</name>
        <dbReference type="ChEBI" id="CHEBI:60344"/>
    </ligand>
    <ligandPart>
        <name>Fe</name>
        <dbReference type="ChEBI" id="CHEBI:18248"/>
    </ligandPart>
</feature>
<evidence type="ECO:0000256" key="5">
    <source>
        <dbReference type="ARBA" id="ARBA00022723"/>
    </source>
</evidence>
<protein>
    <recommendedName>
        <fullName evidence="14">Peroxidase</fullName>
        <ecNumber evidence="14">1.11.1.7</ecNumber>
    </recommendedName>
</protein>
<gene>
    <name evidence="16" type="ORF">R1flu_026956</name>
</gene>
<evidence type="ECO:0000256" key="4">
    <source>
        <dbReference type="ARBA" id="ARBA00022617"/>
    </source>
</evidence>
<dbReference type="GO" id="GO:0046872">
    <property type="term" value="F:metal ion binding"/>
    <property type="evidence" value="ECO:0007669"/>
    <property type="project" value="UniProtKB-UniRule"/>
</dbReference>
<dbReference type="FunFam" id="1.10.420.10:FF:000001">
    <property type="entry name" value="Peroxidase"/>
    <property type="match status" value="1"/>
</dbReference>
<evidence type="ECO:0000256" key="13">
    <source>
        <dbReference type="PIRSR" id="PIRSR600823-5"/>
    </source>
</evidence>
<feature type="disulfide bond" evidence="13">
    <location>
        <begin position="44"/>
        <end position="121"/>
    </location>
</feature>
<feature type="binding site" evidence="11">
    <location>
        <position position="201"/>
    </location>
    <ligand>
        <name>Ca(2+)</name>
        <dbReference type="ChEBI" id="CHEBI:29108"/>
        <label>2</label>
    </ligand>
</feature>
<dbReference type="EMBL" id="JBHFFA010000008">
    <property type="protein sequence ID" value="KAL2608383.1"/>
    <property type="molecule type" value="Genomic_DNA"/>
</dbReference>
<comment type="catalytic activity">
    <reaction evidence="1 14">
        <text>2 a phenolic donor + H2O2 = 2 a phenolic radical donor + 2 H2O</text>
        <dbReference type="Rhea" id="RHEA:56136"/>
        <dbReference type="ChEBI" id="CHEBI:15377"/>
        <dbReference type="ChEBI" id="CHEBI:16240"/>
        <dbReference type="ChEBI" id="CHEBI:139520"/>
        <dbReference type="ChEBI" id="CHEBI:139521"/>
        <dbReference type="EC" id="1.11.1.7"/>
    </reaction>
</comment>
<comment type="cofactor">
    <cofactor evidence="11 14">
        <name>heme b</name>
        <dbReference type="ChEBI" id="CHEBI:60344"/>
    </cofactor>
    <text evidence="11 14">Binds 1 heme b (iron(II)-protoporphyrin IX) group per subunit.</text>
</comment>
<feature type="chain" id="PRO_5044527415" description="Peroxidase" evidence="14">
    <location>
        <begin position="25"/>
        <end position="329"/>
    </location>
</feature>
<evidence type="ECO:0000256" key="3">
    <source>
        <dbReference type="ARBA" id="ARBA00022559"/>
    </source>
</evidence>
<keyword evidence="7 11" id="KW-0408">Iron</keyword>
<accession>A0ABD1XLI0</accession>
<dbReference type="GO" id="GO:0006979">
    <property type="term" value="P:response to oxidative stress"/>
    <property type="evidence" value="ECO:0007669"/>
    <property type="project" value="UniProtKB-UniRule"/>
</dbReference>
<comment type="similarity">
    <text evidence="14">Belongs to the peroxidase family. Classical plant (class III) peroxidase subfamily.</text>
</comment>
<evidence type="ECO:0000256" key="14">
    <source>
        <dbReference type="RuleBase" id="RU362060"/>
    </source>
</evidence>
<keyword evidence="17" id="KW-1185">Reference proteome</keyword>
<evidence type="ECO:0000313" key="16">
    <source>
        <dbReference type="EMBL" id="KAL2608383.1"/>
    </source>
</evidence>
<dbReference type="Gene3D" id="1.10.420.10">
    <property type="entry name" value="Peroxidase, domain 2"/>
    <property type="match status" value="1"/>
</dbReference>
<sequence>MGDVRVRSLAVFCFVLSFLSAANAASALDKIPKGMRVNFYNASCPRAESTVKAEVQRAFNADRTIPAGLIRMFFHDCFVRGCDASVLIDNSDSEKLGAPNANSLRGFEVLDAAKAALEAACPGVVSCADVIAFAARDAMELAGNINVTNWLGGRRDGIISRSADTLTELPAPFDKFPTLVAAFKKKGLSQNDVVILSGAHTIGRAKCGIITQRIWNFNGTGKADPAIDPAYVTTLRSQCPQNAPGNRINMDMTTPTILDVNYYRDVNNGRGLFESDNSLRASPGASLLNQFTQNPQTFAPSFVNSMRRMGNIGVLTGKKGKIRTVCSVA</sequence>
<keyword evidence="6 14" id="KW-0560">Oxidoreductase</keyword>
<feature type="site" description="Transition state stabilizer" evidence="12">
    <location>
        <position position="71"/>
    </location>
</feature>
<dbReference type="InterPro" id="IPR019793">
    <property type="entry name" value="Peroxidases_heam-ligand_BS"/>
</dbReference>
<dbReference type="GO" id="GO:0042744">
    <property type="term" value="P:hydrogen peroxide catabolic process"/>
    <property type="evidence" value="ECO:0007669"/>
    <property type="project" value="UniProtKB-KW"/>
</dbReference>
<comment type="subcellular location">
    <subcellularLocation>
        <location evidence="14">Secreted</location>
    </subcellularLocation>
</comment>
<evidence type="ECO:0000256" key="7">
    <source>
        <dbReference type="ARBA" id="ARBA00023004"/>
    </source>
</evidence>
<feature type="binding site" evidence="11">
    <location>
        <position position="254"/>
    </location>
    <ligand>
        <name>Ca(2+)</name>
        <dbReference type="ChEBI" id="CHEBI:29108"/>
        <label>2</label>
    </ligand>
</feature>
<dbReference type="InterPro" id="IPR010255">
    <property type="entry name" value="Haem_peroxidase_sf"/>
</dbReference>
<comment type="similarity">
    <text evidence="2">Belongs to the peroxidase family. Ascorbate peroxidase subfamily.</text>
</comment>
<evidence type="ECO:0000256" key="10">
    <source>
        <dbReference type="PIRSR" id="PIRSR600823-2"/>
    </source>
</evidence>
<reference evidence="16 17" key="1">
    <citation type="submission" date="2024-09" db="EMBL/GenBank/DDBJ databases">
        <title>Chromosome-scale assembly of Riccia fluitans.</title>
        <authorList>
            <person name="Paukszto L."/>
            <person name="Sawicki J."/>
            <person name="Karawczyk K."/>
            <person name="Piernik-Szablinska J."/>
            <person name="Szczecinska M."/>
            <person name="Mazdziarz M."/>
        </authorList>
    </citation>
    <scope>NUCLEOTIDE SEQUENCE [LARGE SCALE GENOMIC DNA]</scope>
    <source>
        <strain evidence="16">Rf_01</strain>
        <tissue evidence="16">Aerial parts of the thallus</tissue>
    </source>
</reference>
<feature type="disulfide bond" evidence="13">
    <location>
        <begin position="127"/>
        <end position="326"/>
    </location>
</feature>
<dbReference type="InterPro" id="IPR033905">
    <property type="entry name" value="Secretory_peroxidase"/>
</dbReference>
<evidence type="ECO:0000256" key="6">
    <source>
        <dbReference type="ARBA" id="ARBA00023002"/>
    </source>
</evidence>
<dbReference type="PROSITE" id="PS00435">
    <property type="entry name" value="PEROXIDASE_1"/>
    <property type="match status" value="1"/>
</dbReference>
<comment type="cofactor">
    <cofactor evidence="11 14">
        <name>Ca(2+)</name>
        <dbReference type="ChEBI" id="CHEBI:29108"/>
    </cofactor>
    <text evidence="11 14">Binds 2 calcium ions per subunit.</text>
</comment>
<feature type="disulfide bond" evidence="13">
    <location>
        <begin position="77"/>
        <end position="82"/>
    </location>
</feature>
<evidence type="ECO:0000256" key="9">
    <source>
        <dbReference type="PIRSR" id="PIRSR600823-1"/>
    </source>
</evidence>
<dbReference type="GO" id="GO:0140825">
    <property type="term" value="F:lactoperoxidase activity"/>
    <property type="evidence" value="ECO:0007669"/>
    <property type="project" value="UniProtKB-EC"/>
</dbReference>
<proteinExistence type="inferred from homology"/>
<evidence type="ECO:0000256" key="8">
    <source>
        <dbReference type="ARBA" id="ARBA00023157"/>
    </source>
</evidence>
<dbReference type="PROSITE" id="PS50873">
    <property type="entry name" value="PEROXIDASE_4"/>
    <property type="match status" value="1"/>
</dbReference>
<dbReference type="GO" id="GO:0005576">
    <property type="term" value="C:extracellular region"/>
    <property type="evidence" value="ECO:0007669"/>
    <property type="project" value="UniProtKB-SubCell"/>
</dbReference>
<evidence type="ECO:0000256" key="12">
    <source>
        <dbReference type="PIRSR" id="PIRSR600823-4"/>
    </source>
</evidence>
<keyword evidence="5 11" id="KW-0479">Metal-binding</keyword>
<evidence type="ECO:0000313" key="17">
    <source>
        <dbReference type="Proteomes" id="UP001605036"/>
    </source>
</evidence>
<keyword evidence="11 14" id="KW-0106">Calcium</keyword>
<dbReference type="GO" id="GO:0020037">
    <property type="term" value="F:heme binding"/>
    <property type="evidence" value="ECO:0007669"/>
    <property type="project" value="UniProtKB-UniRule"/>
</dbReference>
<feature type="binding site" evidence="11">
    <location>
        <position position="251"/>
    </location>
    <ligand>
        <name>Ca(2+)</name>
        <dbReference type="ChEBI" id="CHEBI:29108"/>
        <label>2</label>
    </ligand>
</feature>
<dbReference type="EC" id="1.11.1.7" evidence="14"/>
<dbReference type="InterPro" id="IPR000823">
    <property type="entry name" value="Peroxidase_pln"/>
</dbReference>
<feature type="signal peptide" evidence="14">
    <location>
        <begin position="1"/>
        <end position="24"/>
    </location>
</feature>
<dbReference type="PRINTS" id="PR00461">
    <property type="entry name" value="PLPEROXIDASE"/>
</dbReference>
<keyword evidence="14" id="KW-0732">Signal</keyword>
<dbReference type="Gene3D" id="1.10.520.10">
    <property type="match status" value="1"/>
</dbReference>
<keyword evidence="4 14" id="KW-0349">Heme</keyword>
<dbReference type="SUPFAM" id="SSF48113">
    <property type="entry name" value="Heme-dependent peroxidases"/>
    <property type="match status" value="1"/>
</dbReference>
<dbReference type="InterPro" id="IPR002016">
    <property type="entry name" value="Haem_peroxidase"/>
</dbReference>
<feature type="binding site" evidence="11">
    <location>
        <position position="76"/>
    </location>
    <ligand>
        <name>Ca(2+)</name>
        <dbReference type="ChEBI" id="CHEBI:29108"/>
        <label>1</label>
    </ligand>
</feature>
<dbReference type="PANTHER" id="PTHR31235">
    <property type="entry name" value="PEROXIDASE 25-RELATED"/>
    <property type="match status" value="1"/>
</dbReference>